<dbReference type="Gene3D" id="3.40.850.10">
    <property type="entry name" value="Kinesin motor domain"/>
    <property type="match status" value="1"/>
</dbReference>
<dbReference type="GO" id="GO:0008017">
    <property type="term" value="F:microtubule binding"/>
    <property type="evidence" value="ECO:0007669"/>
    <property type="project" value="InterPro"/>
</dbReference>
<dbReference type="InterPro" id="IPR036961">
    <property type="entry name" value="Kinesin_motor_dom_sf"/>
</dbReference>
<dbReference type="InterPro" id="IPR027417">
    <property type="entry name" value="P-loop_NTPase"/>
</dbReference>
<feature type="domain" description="Kinesin motor" evidence="5">
    <location>
        <begin position="1"/>
        <end position="99"/>
    </location>
</feature>
<dbReference type="SUPFAM" id="SSF52540">
    <property type="entry name" value="P-loop containing nucleoside triphosphate hydrolases"/>
    <property type="match status" value="1"/>
</dbReference>
<evidence type="ECO:0000256" key="3">
    <source>
        <dbReference type="PROSITE-ProRule" id="PRU00283"/>
    </source>
</evidence>
<organism evidence="6 7">
    <name type="scientific">Caligus rogercresseyi</name>
    <name type="common">Sea louse</name>
    <dbReference type="NCBI Taxonomy" id="217165"/>
    <lineage>
        <taxon>Eukaryota</taxon>
        <taxon>Metazoa</taxon>
        <taxon>Ecdysozoa</taxon>
        <taxon>Arthropoda</taxon>
        <taxon>Crustacea</taxon>
        <taxon>Multicrustacea</taxon>
        <taxon>Hexanauplia</taxon>
        <taxon>Copepoda</taxon>
        <taxon>Siphonostomatoida</taxon>
        <taxon>Caligidae</taxon>
        <taxon>Caligus</taxon>
    </lineage>
</organism>
<sequence>RVSWRMPGRLQHIPFAYGQTGSGKSWSIIGYGANKGIVPIFCERLFEGIKKQEGSGTSFEVKFSMLEIYNEVTRDLLQPQNKQKKNGLKIRQHPKKGFY</sequence>
<dbReference type="GO" id="GO:0003777">
    <property type="term" value="F:microtubule motor activity"/>
    <property type="evidence" value="ECO:0007669"/>
    <property type="project" value="InterPro"/>
</dbReference>
<feature type="compositionally biased region" description="Basic residues" evidence="4">
    <location>
        <begin position="82"/>
        <end position="99"/>
    </location>
</feature>
<keyword evidence="7" id="KW-1185">Reference proteome</keyword>
<evidence type="ECO:0000256" key="4">
    <source>
        <dbReference type="SAM" id="MobiDB-lite"/>
    </source>
</evidence>
<proteinExistence type="inferred from homology"/>
<dbReference type="GO" id="GO:0005524">
    <property type="term" value="F:ATP binding"/>
    <property type="evidence" value="ECO:0007669"/>
    <property type="project" value="UniProtKB-UniRule"/>
</dbReference>
<protein>
    <recommendedName>
        <fullName evidence="5">Kinesin motor domain-containing protein</fullName>
    </recommendedName>
</protein>
<reference evidence="7" key="1">
    <citation type="submission" date="2021-01" db="EMBL/GenBank/DDBJ databases">
        <title>Caligus Genome Assembly.</title>
        <authorList>
            <person name="Gallardo-Escarate C."/>
        </authorList>
    </citation>
    <scope>NUCLEOTIDE SEQUENCE [LARGE SCALE GENOMIC DNA]</scope>
</reference>
<feature type="non-terminal residue" evidence="6">
    <location>
        <position position="99"/>
    </location>
</feature>
<evidence type="ECO:0000313" key="6">
    <source>
        <dbReference type="EMBL" id="QQP52763.1"/>
    </source>
</evidence>
<name>A0A7T8KAV8_CALRO</name>
<dbReference type="GO" id="GO:0007018">
    <property type="term" value="P:microtubule-based movement"/>
    <property type="evidence" value="ECO:0007669"/>
    <property type="project" value="InterPro"/>
</dbReference>
<keyword evidence="3" id="KW-0505">Motor protein</keyword>
<dbReference type="Proteomes" id="UP000595437">
    <property type="component" value="Chromosome 3"/>
</dbReference>
<dbReference type="EMBL" id="CP045892">
    <property type="protein sequence ID" value="QQP52763.1"/>
    <property type="molecule type" value="Genomic_DNA"/>
</dbReference>
<dbReference type="PANTHER" id="PTHR47117">
    <property type="entry name" value="STAR-RELATED LIPID TRANSFER PROTEIN 9"/>
    <property type="match status" value="1"/>
</dbReference>
<dbReference type="OrthoDB" id="6341525at2759"/>
<evidence type="ECO:0000313" key="7">
    <source>
        <dbReference type="Proteomes" id="UP000595437"/>
    </source>
</evidence>
<feature type="region of interest" description="Disordered" evidence="4">
    <location>
        <begin position="80"/>
        <end position="99"/>
    </location>
</feature>
<evidence type="ECO:0000256" key="2">
    <source>
        <dbReference type="ARBA" id="ARBA00022840"/>
    </source>
</evidence>
<keyword evidence="1 3" id="KW-0547">Nucleotide-binding</keyword>
<gene>
    <name evidence="6" type="ORF">FKW44_005010</name>
</gene>
<evidence type="ECO:0000256" key="1">
    <source>
        <dbReference type="ARBA" id="ARBA00022741"/>
    </source>
</evidence>
<dbReference type="AlphaFoldDB" id="A0A7T8KAV8"/>
<feature type="non-terminal residue" evidence="6">
    <location>
        <position position="1"/>
    </location>
</feature>
<dbReference type="InterPro" id="IPR001752">
    <property type="entry name" value="Kinesin_motor_dom"/>
</dbReference>
<dbReference type="PROSITE" id="PS50067">
    <property type="entry name" value="KINESIN_MOTOR_2"/>
    <property type="match status" value="1"/>
</dbReference>
<keyword evidence="2 3" id="KW-0067">ATP-binding</keyword>
<evidence type="ECO:0000259" key="5">
    <source>
        <dbReference type="PROSITE" id="PS50067"/>
    </source>
</evidence>
<feature type="binding site" evidence="3">
    <location>
        <begin position="18"/>
        <end position="25"/>
    </location>
    <ligand>
        <name>ATP</name>
        <dbReference type="ChEBI" id="CHEBI:30616"/>
    </ligand>
</feature>
<comment type="similarity">
    <text evidence="3">Belongs to the TRAFAC class myosin-kinesin ATPase superfamily. Kinesin family.</text>
</comment>
<dbReference type="Pfam" id="PF00225">
    <property type="entry name" value="Kinesin"/>
    <property type="match status" value="1"/>
</dbReference>
<accession>A0A7T8KAV8</accession>